<name>A0A1H5RAL3_9PSEU</name>
<evidence type="ECO:0000313" key="1">
    <source>
        <dbReference type="EMBL" id="SEF35114.1"/>
    </source>
</evidence>
<proteinExistence type="predicted"/>
<reference evidence="2" key="1">
    <citation type="submission" date="2016-10" db="EMBL/GenBank/DDBJ databases">
        <authorList>
            <person name="Varghese N."/>
            <person name="Submissions S."/>
        </authorList>
    </citation>
    <scope>NUCLEOTIDE SEQUENCE [LARGE SCALE GENOMIC DNA]</scope>
    <source>
        <strain evidence="2">DSM 44654</strain>
    </source>
</reference>
<gene>
    <name evidence="1" type="ORF">SAMN05421837_107743</name>
</gene>
<keyword evidence="2" id="KW-1185">Reference proteome</keyword>
<dbReference type="RefSeq" id="WP_244180649.1">
    <property type="nucleotide sequence ID" value="NZ_FNUJ01000007.1"/>
</dbReference>
<organism evidence="1 2">
    <name type="scientific">Amycolatopsis pretoriensis</name>
    <dbReference type="NCBI Taxonomy" id="218821"/>
    <lineage>
        <taxon>Bacteria</taxon>
        <taxon>Bacillati</taxon>
        <taxon>Actinomycetota</taxon>
        <taxon>Actinomycetes</taxon>
        <taxon>Pseudonocardiales</taxon>
        <taxon>Pseudonocardiaceae</taxon>
        <taxon>Amycolatopsis</taxon>
    </lineage>
</organism>
<sequence length="209" mass="21164">MIPRPGKDRILAVLAAVVVLGLLVFIGRGKVSLDTNELLGTACAIPSRITAVPGAADSAPGGGGLRVVEQGAGTVVENTSAQFAYRIPVTAGSTRAEVPLLAPGQRTAVAGAGIVTFGPVVWLAPESLGGYTPITATPVPGGVRYTSANCRALTSRGGVVLQRGGETGRILRSEDLPAADVSCAPGEKVLPAVLEPHSEVYPYCALGTE</sequence>
<dbReference type="EMBL" id="FNUJ01000007">
    <property type="protein sequence ID" value="SEF35114.1"/>
    <property type="molecule type" value="Genomic_DNA"/>
</dbReference>
<dbReference type="STRING" id="218821.SAMN05421837_107743"/>
<dbReference type="AlphaFoldDB" id="A0A1H5RAL3"/>
<protein>
    <submittedName>
        <fullName evidence="1">Uncharacterized protein</fullName>
    </submittedName>
</protein>
<dbReference type="Proteomes" id="UP000198878">
    <property type="component" value="Unassembled WGS sequence"/>
</dbReference>
<accession>A0A1H5RAL3</accession>
<evidence type="ECO:0000313" key="2">
    <source>
        <dbReference type="Proteomes" id="UP000198878"/>
    </source>
</evidence>